<comment type="caution">
    <text evidence="1">The sequence shown here is derived from an EMBL/GenBank/DDBJ whole genome shotgun (WGS) entry which is preliminary data.</text>
</comment>
<reference evidence="1 2" key="1">
    <citation type="journal article" date="2014" name="Nature">
        <title>An environmental bacterial taxon with a large and distinct metabolic repertoire.</title>
        <authorList>
            <person name="Wilson M.C."/>
            <person name="Mori T."/>
            <person name="Ruckert C."/>
            <person name="Uria A.R."/>
            <person name="Helf M.J."/>
            <person name="Takada K."/>
            <person name="Gernert C."/>
            <person name="Steffens U.A."/>
            <person name="Heycke N."/>
            <person name="Schmitt S."/>
            <person name="Rinke C."/>
            <person name="Helfrich E.J."/>
            <person name="Brachmann A.O."/>
            <person name="Gurgui C."/>
            <person name="Wakimoto T."/>
            <person name="Kracht M."/>
            <person name="Crusemann M."/>
            <person name="Hentschel U."/>
            <person name="Abe I."/>
            <person name="Matsunaga S."/>
            <person name="Kalinowski J."/>
            <person name="Takeyama H."/>
            <person name="Piel J."/>
        </authorList>
    </citation>
    <scope>NUCLEOTIDE SEQUENCE [LARGE SCALE GENOMIC DNA]</scope>
    <source>
        <strain evidence="2">TSY1</strain>
    </source>
</reference>
<gene>
    <name evidence="1" type="ORF">ETSY1_08760</name>
</gene>
<dbReference type="HOGENOM" id="CLU_3005558_0_0_7"/>
<accession>W4LSX1</accession>
<proteinExistence type="predicted"/>
<dbReference type="Proteomes" id="UP000019141">
    <property type="component" value="Unassembled WGS sequence"/>
</dbReference>
<protein>
    <submittedName>
        <fullName evidence="1">Uncharacterized protein</fullName>
    </submittedName>
</protein>
<evidence type="ECO:0000313" key="2">
    <source>
        <dbReference type="Proteomes" id="UP000019141"/>
    </source>
</evidence>
<sequence>MLQGEVPSQPSREPLYLACAYCTLSANQIMQGHLLVAHAYADSDESMVSDVSSSDL</sequence>
<dbReference type="AlphaFoldDB" id="W4LSX1"/>
<name>W4LSX1_ENTF1</name>
<organism evidence="1 2">
    <name type="scientific">Entotheonella factor</name>
    <dbReference type="NCBI Taxonomy" id="1429438"/>
    <lineage>
        <taxon>Bacteria</taxon>
        <taxon>Pseudomonadati</taxon>
        <taxon>Nitrospinota/Tectimicrobiota group</taxon>
        <taxon>Candidatus Tectimicrobiota</taxon>
        <taxon>Candidatus Entotheonellia</taxon>
        <taxon>Candidatus Entotheonellales</taxon>
        <taxon>Candidatus Entotheonellaceae</taxon>
        <taxon>Candidatus Entotheonella</taxon>
    </lineage>
</organism>
<dbReference type="EMBL" id="AZHW01000273">
    <property type="protein sequence ID" value="ETX01078.1"/>
    <property type="molecule type" value="Genomic_DNA"/>
</dbReference>
<keyword evidence="2" id="KW-1185">Reference proteome</keyword>
<evidence type="ECO:0000313" key="1">
    <source>
        <dbReference type="EMBL" id="ETX01078.1"/>
    </source>
</evidence>